<keyword evidence="5 10" id="KW-0812">Transmembrane</keyword>
<gene>
    <name evidence="11" type="ORF">g.21091</name>
    <name evidence="12" type="ORF">g.21092</name>
</gene>
<dbReference type="UniPathway" id="UPA00196"/>
<dbReference type="InterPro" id="IPR013233">
    <property type="entry name" value="PIG-X/PBN1"/>
</dbReference>
<evidence type="ECO:0000313" key="12">
    <source>
        <dbReference type="EMBL" id="JAS51595.1"/>
    </source>
</evidence>
<accession>A0A1B6EKN5</accession>
<evidence type="ECO:0000256" key="5">
    <source>
        <dbReference type="ARBA" id="ARBA00022692"/>
    </source>
</evidence>
<feature type="chain" id="PRO_5008582168" description="Phosphatidylinositol-glycan biosynthesis class X protein" evidence="10">
    <location>
        <begin position="23"/>
        <end position="249"/>
    </location>
</feature>
<comment type="pathway">
    <text evidence="2 10">Glycolipid biosynthesis; glycosylphosphatidylinositol-anchor biosynthesis.</text>
</comment>
<evidence type="ECO:0000256" key="3">
    <source>
        <dbReference type="ARBA" id="ARBA00010345"/>
    </source>
</evidence>
<dbReference type="Pfam" id="PF08320">
    <property type="entry name" value="PIG-X"/>
    <property type="match status" value="1"/>
</dbReference>
<sequence>MALNYLCYTLFCIAIFSQKLDCQSIERRDDCDFHVTIIRQLENDGFHREIHSLVELLGGYSIAQRQHCFLALRETLPSGLYVSPDQLEDLARLGQVQACANTSVDVEAPEPVSSNLSVLIYSGLERAENLLSAKLVLPVHARYHAPSEDGGYRPITVGTPELFLRCAGHLQCPELTSLTLPCYTCSEELCTWTQIPYKTNAETLNMLVPVGNMQHYYLVTFLTFTITTGGAVYILLVMVNSAANIYDSG</sequence>
<comment type="subcellular location">
    <subcellularLocation>
        <location evidence="1 10">Endoplasmic reticulum membrane</location>
        <topology evidence="1 10">Single-pass membrane protein</topology>
    </subcellularLocation>
</comment>
<comment type="similarity">
    <text evidence="3 10">Belongs to the PIGX family.</text>
</comment>
<name>A0A1B6EKN5_9HEMI</name>
<dbReference type="SMART" id="SM00780">
    <property type="entry name" value="PIG-X"/>
    <property type="match status" value="1"/>
</dbReference>
<evidence type="ECO:0000313" key="11">
    <source>
        <dbReference type="EMBL" id="JAS38489.1"/>
    </source>
</evidence>
<proteinExistence type="inferred from homology"/>
<evidence type="ECO:0000256" key="10">
    <source>
        <dbReference type="RuleBase" id="RU366056"/>
    </source>
</evidence>
<keyword evidence="6 10" id="KW-0256">Endoplasmic reticulum</keyword>
<evidence type="ECO:0000256" key="4">
    <source>
        <dbReference type="ARBA" id="ARBA00022502"/>
    </source>
</evidence>
<dbReference type="EMBL" id="GECZ01031280">
    <property type="protein sequence ID" value="JAS38489.1"/>
    <property type="molecule type" value="Transcribed_RNA"/>
</dbReference>
<dbReference type="AlphaFoldDB" id="A0A1B6EKN5"/>
<keyword evidence="4 10" id="KW-0337">GPI-anchor biosynthesis</keyword>
<comment type="function">
    <text evidence="10">Stabilizing subunit of the glycosylphosphatidylinositol-mannosyltransferase I complex which catalyzes the transfer of the first mannose, via an alpha-1,4 bond from a dolichol-phosphate-mannose (Dol-P-Man) to the glucosaminyl acyl phosphatidylinositol (GlcN-(acyl)PI) intermediate to generate alpha-D-Man-(1-&gt;4)-alpha-D-GlcN-(1-&gt;6)-(1-radyl,2-acyl-sn-glycero-3-phospho)-2-acyl-inositol and participates in the sixth step of the glycosylphosphatidylinositol-anchor biosynthesis. Probably acts by stabilizing the mannosyltransferase PIGM.</text>
</comment>
<feature type="transmembrane region" description="Helical" evidence="10">
    <location>
        <begin position="216"/>
        <end position="239"/>
    </location>
</feature>
<protein>
    <recommendedName>
        <fullName evidence="10">Phosphatidylinositol-glycan biosynthesis class X protein</fullName>
    </recommendedName>
</protein>
<dbReference type="PANTHER" id="PTHR28650:SF1">
    <property type="entry name" value="PHOSPHATIDYLINOSITOL-GLYCAN BIOSYNTHESIS CLASS X PROTEIN"/>
    <property type="match status" value="1"/>
</dbReference>
<dbReference type="PANTHER" id="PTHR28650">
    <property type="entry name" value="PHOSPHATIDYLINOSITOL-GLYCAN BIOSYNTHESIS CLASS X PROTEIN"/>
    <property type="match status" value="1"/>
</dbReference>
<dbReference type="EMBL" id="GECZ01018174">
    <property type="protein sequence ID" value="JAS51595.1"/>
    <property type="molecule type" value="Transcribed_RNA"/>
</dbReference>
<keyword evidence="10" id="KW-0732">Signal</keyword>
<dbReference type="GO" id="GO:0005789">
    <property type="term" value="C:endoplasmic reticulum membrane"/>
    <property type="evidence" value="ECO:0007669"/>
    <property type="project" value="UniProtKB-SubCell"/>
</dbReference>
<keyword evidence="9" id="KW-0325">Glycoprotein</keyword>
<reference evidence="11" key="1">
    <citation type="submission" date="2015-11" db="EMBL/GenBank/DDBJ databases">
        <title>De novo transcriptome assembly of four potential Pierce s Disease insect vectors from Arizona vineyards.</title>
        <authorList>
            <person name="Tassone E.E."/>
        </authorList>
    </citation>
    <scope>NUCLEOTIDE SEQUENCE</scope>
</reference>
<evidence type="ECO:0000256" key="6">
    <source>
        <dbReference type="ARBA" id="ARBA00022824"/>
    </source>
</evidence>
<evidence type="ECO:0000256" key="7">
    <source>
        <dbReference type="ARBA" id="ARBA00022989"/>
    </source>
</evidence>
<feature type="signal peptide" evidence="10">
    <location>
        <begin position="1"/>
        <end position="22"/>
    </location>
</feature>
<dbReference type="GO" id="GO:0006506">
    <property type="term" value="P:GPI anchor biosynthetic process"/>
    <property type="evidence" value="ECO:0007669"/>
    <property type="project" value="UniProtKB-UniPathway"/>
</dbReference>
<evidence type="ECO:0000256" key="9">
    <source>
        <dbReference type="ARBA" id="ARBA00023180"/>
    </source>
</evidence>
<keyword evidence="8 10" id="KW-0472">Membrane</keyword>
<evidence type="ECO:0000256" key="8">
    <source>
        <dbReference type="ARBA" id="ARBA00023136"/>
    </source>
</evidence>
<keyword evidence="7 10" id="KW-1133">Transmembrane helix</keyword>
<evidence type="ECO:0000256" key="1">
    <source>
        <dbReference type="ARBA" id="ARBA00004389"/>
    </source>
</evidence>
<evidence type="ECO:0000256" key="2">
    <source>
        <dbReference type="ARBA" id="ARBA00004687"/>
    </source>
</evidence>
<organism evidence="11">
    <name type="scientific">Cuerna arida</name>
    <dbReference type="NCBI Taxonomy" id="1464854"/>
    <lineage>
        <taxon>Eukaryota</taxon>
        <taxon>Metazoa</taxon>
        <taxon>Ecdysozoa</taxon>
        <taxon>Arthropoda</taxon>
        <taxon>Hexapoda</taxon>
        <taxon>Insecta</taxon>
        <taxon>Pterygota</taxon>
        <taxon>Neoptera</taxon>
        <taxon>Paraneoptera</taxon>
        <taxon>Hemiptera</taxon>
        <taxon>Auchenorrhyncha</taxon>
        <taxon>Membracoidea</taxon>
        <taxon>Cicadellidae</taxon>
        <taxon>Cicadellinae</taxon>
        <taxon>Proconiini</taxon>
        <taxon>Cuerna</taxon>
    </lineage>
</organism>
<dbReference type="InterPro" id="IPR040039">
    <property type="entry name" value="PIGX"/>
</dbReference>